<sequence length="338" mass="36466">MRGGSFNRKRLSVMLGASVATLASLAATLVANPAQAATSACSLPSTYRWTSTGGSGSAPGRTRPRAGHPGKGRLRRPDSWRGYLDGTDAIVHLLMDMDDSIGRDRRLFAELVSSQKRLRRRHHPAYTTGISAYGRTRLALMDENSPGNPESPLGFRLLLEEELAAGTLAHTVVRPGFVSGGPATTSLSGQWFAAAEAGEPVFYGDTSKHYSWVHVDDLADAYVRILDNPAAVDGEVFVIADDQRPRALDVQRVAVRAAGCTGEITLEPAEAGGMMQVAADQDELVSSAKAHRLLGWRPRHASFTDNPEQHCRAWKAGRRCLSSRSSWHEPAVDHGHPA</sequence>
<accession>A0A9X2M5R1</accession>
<dbReference type="GO" id="GO:0004029">
    <property type="term" value="F:aldehyde dehydrogenase (NAD+) activity"/>
    <property type="evidence" value="ECO:0007669"/>
    <property type="project" value="TreeGrafter"/>
</dbReference>
<evidence type="ECO:0000259" key="3">
    <source>
        <dbReference type="Pfam" id="PF01370"/>
    </source>
</evidence>
<dbReference type="AlphaFoldDB" id="A0A9X2M5R1"/>
<evidence type="ECO:0000256" key="2">
    <source>
        <dbReference type="SAM" id="SignalP"/>
    </source>
</evidence>
<dbReference type="PANTHER" id="PTHR48079">
    <property type="entry name" value="PROTEIN YEEZ"/>
    <property type="match status" value="1"/>
</dbReference>
<dbReference type="EMBL" id="JANIIC010000082">
    <property type="protein sequence ID" value="MCQ8835538.1"/>
    <property type="molecule type" value="Genomic_DNA"/>
</dbReference>
<keyword evidence="5" id="KW-1185">Reference proteome</keyword>
<feature type="compositionally biased region" description="Basic residues" evidence="1">
    <location>
        <begin position="62"/>
        <end position="74"/>
    </location>
</feature>
<dbReference type="Proteomes" id="UP001142400">
    <property type="component" value="Unassembled WGS sequence"/>
</dbReference>
<feature type="signal peptide" evidence="2">
    <location>
        <begin position="1"/>
        <end position="36"/>
    </location>
</feature>
<keyword evidence="2" id="KW-0732">Signal</keyword>
<dbReference type="Gene3D" id="3.40.50.720">
    <property type="entry name" value="NAD(P)-binding Rossmann-like Domain"/>
    <property type="match status" value="1"/>
</dbReference>
<dbReference type="RefSeq" id="WP_257635680.1">
    <property type="nucleotide sequence ID" value="NZ_JANIIC010000082.1"/>
</dbReference>
<dbReference type="SUPFAM" id="SSF51735">
    <property type="entry name" value="NAD(P)-binding Rossmann-fold domains"/>
    <property type="match status" value="1"/>
</dbReference>
<feature type="chain" id="PRO_5040909367" evidence="2">
    <location>
        <begin position="37"/>
        <end position="338"/>
    </location>
</feature>
<comment type="caution">
    <text evidence="4">The sequence shown here is derived from an EMBL/GenBank/DDBJ whole genome shotgun (WGS) entry which is preliminary data.</text>
</comment>
<dbReference type="InterPro" id="IPR001509">
    <property type="entry name" value="Epimerase_deHydtase"/>
</dbReference>
<dbReference type="PANTHER" id="PTHR48079:SF6">
    <property type="entry name" value="NAD(P)-BINDING DOMAIN-CONTAINING PROTEIN-RELATED"/>
    <property type="match status" value="1"/>
</dbReference>
<feature type="region of interest" description="Disordered" evidence="1">
    <location>
        <begin position="48"/>
        <end position="77"/>
    </location>
</feature>
<dbReference type="GO" id="GO:0005737">
    <property type="term" value="C:cytoplasm"/>
    <property type="evidence" value="ECO:0007669"/>
    <property type="project" value="TreeGrafter"/>
</dbReference>
<dbReference type="Pfam" id="PF01370">
    <property type="entry name" value="Epimerase"/>
    <property type="match status" value="1"/>
</dbReference>
<protein>
    <submittedName>
        <fullName evidence="4">NAD-dependent epimerase/dehydratase family protein</fullName>
    </submittedName>
</protein>
<evidence type="ECO:0000313" key="5">
    <source>
        <dbReference type="Proteomes" id="UP001142400"/>
    </source>
</evidence>
<reference evidence="4" key="1">
    <citation type="submission" date="2022-06" db="EMBL/GenBank/DDBJ databases">
        <title>WGS of actinobacteria.</title>
        <authorList>
            <person name="Thawai C."/>
        </authorList>
    </citation>
    <scope>NUCLEOTIDE SEQUENCE</scope>
    <source>
        <strain evidence="4">DSM 42010</strain>
    </source>
</reference>
<organism evidence="4 5">
    <name type="scientific">Streptomyces malaysiensis subsp. samsunensis</name>
    <dbReference type="NCBI Taxonomy" id="459658"/>
    <lineage>
        <taxon>Bacteria</taxon>
        <taxon>Bacillati</taxon>
        <taxon>Actinomycetota</taxon>
        <taxon>Actinomycetes</taxon>
        <taxon>Kitasatosporales</taxon>
        <taxon>Streptomycetaceae</taxon>
        <taxon>Streptomyces</taxon>
        <taxon>Streptomyces violaceusniger group</taxon>
    </lineage>
</organism>
<name>A0A9X2M5R1_STRMQ</name>
<feature type="domain" description="NAD-dependent epimerase/dehydratase" evidence="3">
    <location>
        <begin position="71"/>
        <end position="240"/>
    </location>
</feature>
<evidence type="ECO:0000256" key="1">
    <source>
        <dbReference type="SAM" id="MobiDB-lite"/>
    </source>
</evidence>
<proteinExistence type="predicted"/>
<dbReference type="InterPro" id="IPR051783">
    <property type="entry name" value="NAD(P)-dependent_oxidoreduct"/>
</dbReference>
<gene>
    <name evidence="4" type="ORF">NQU54_42635</name>
</gene>
<dbReference type="InterPro" id="IPR036291">
    <property type="entry name" value="NAD(P)-bd_dom_sf"/>
</dbReference>
<evidence type="ECO:0000313" key="4">
    <source>
        <dbReference type="EMBL" id="MCQ8835538.1"/>
    </source>
</evidence>